<proteinExistence type="predicted"/>
<dbReference type="OMA" id="DIWHEYM"/>
<dbReference type="EnsemblMetazoa" id="XM_038218717.1">
    <property type="protein sequence ID" value="XP_038074645.1"/>
    <property type="gene ID" value="LOC119742603"/>
</dbReference>
<protein>
    <submittedName>
        <fullName evidence="2">Uncharacterized protein</fullName>
    </submittedName>
</protein>
<organism evidence="2 3">
    <name type="scientific">Patiria miniata</name>
    <name type="common">Bat star</name>
    <name type="synonym">Asterina miniata</name>
    <dbReference type="NCBI Taxonomy" id="46514"/>
    <lineage>
        <taxon>Eukaryota</taxon>
        <taxon>Metazoa</taxon>
        <taxon>Echinodermata</taxon>
        <taxon>Eleutherozoa</taxon>
        <taxon>Asterozoa</taxon>
        <taxon>Asteroidea</taxon>
        <taxon>Valvatacea</taxon>
        <taxon>Valvatida</taxon>
        <taxon>Asterinidae</taxon>
        <taxon>Patiria</taxon>
    </lineage>
</organism>
<evidence type="ECO:0000313" key="3">
    <source>
        <dbReference type="Proteomes" id="UP000887568"/>
    </source>
</evidence>
<sequence>MPVRHLECFCDQLVRATSNTFTYTHSATVRIESTLFRNFHLSRETRGLSTTQMFTCSVFFLHDQHVSLTNGHIMGSKHSAGSTSWIVYLVIVLFCSTSTEAQTAVGFEFREDYSRIAHDVDNFTSLLQTDIRKVFTFTNTTEVSSTEVTSSPHGKIRVNFTLTIDTTIDSKIRARSHLEDSLRMEQYEFVFEGDDYLVNGSTVWIMNSFPDIWHQYAPEIAIAVICGLAALAIFVASVQLICMNRKRPRRASYVPRPSLPVSYSGNSLGRTNGGFMMEELNGGNRVHTPKSSIGSTRFFYDRDTLYDKLIYGAYEVPPKHMYDFL</sequence>
<dbReference type="AlphaFoldDB" id="A0A914BFK7"/>
<keyword evidence="1" id="KW-0472">Membrane</keyword>
<reference evidence="2" key="1">
    <citation type="submission" date="2022-11" db="UniProtKB">
        <authorList>
            <consortium name="EnsemblMetazoa"/>
        </authorList>
    </citation>
    <scope>IDENTIFICATION</scope>
</reference>
<dbReference type="Proteomes" id="UP000887568">
    <property type="component" value="Unplaced"/>
</dbReference>
<keyword evidence="3" id="KW-1185">Reference proteome</keyword>
<keyword evidence="1" id="KW-0812">Transmembrane</keyword>
<dbReference type="RefSeq" id="XP_038074645.1">
    <property type="nucleotide sequence ID" value="XM_038218717.1"/>
</dbReference>
<evidence type="ECO:0000256" key="1">
    <source>
        <dbReference type="SAM" id="Phobius"/>
    </source>
</evidence>
<dbReference type="GeneID" id="119742603"/>
<feature type="transmembrane region" description="Helical" evidence="1">
    <location>
        <begin position="220"/>
        <end position="242"/>
    </location>
</feature>
<keyword evidence="1" id="KW-1133">Transmembrane helix</keyword>
<accession>A0A914BFK7</accession>
<name>A0A914BFK7_PATMI</name>
<dbReference type="OrthoDB" id="10424082at2759"/>
<evidence type="ECO:0000313" key="2">
    <source>
        <dbReference type="EnsemblMetazoa" id="XP_038074645.1"/>
    </source>
</evidence>